<feature type="transmembrane region" description="Helical" evidence="1">
    <location>
        <begin position="159"/>
        <end position="182"/>
    </location>
</feature>
<dbReference type="EMBL" id="JBHSIM010000013">
    <property type="protein sequence ID" value="MFC4832087.1"/>
    <property type="molecule type" value="Genomic_DNA"/>
</dbReference>
<name>A0ABV9RFF1_9PSEU</name>
<keyword evidence="1" id="KW-0812">Transmembrane</keyword>
<accession>A0ABV9RFF1</accession>
<gene>
    <name evidence="2" type="ORF">ACFPEL_06660</name>
</gene>
<keyword evidence="1" id="KW-1133">Transmembrane helix</keyword>
<dbReference type="Proteomes" id="UP001595909">
    <property type="component" value="Unassembled WGS sequence"/>
</dbReference>
<sequence length="254" mass="27290">MTDLRVRAATTADATVDTVPDSAGPRGLTELRVQQWCVWSAPLFVVLLFGGLLLAGWVPPPAPGMTAAEVAAMYAQNPDLKRLGFIVVFLGGGVSAGLVAAIHHQLRRIPGARPLALLQVMGGTLGVAAVSAPAIVWMAAAYRPGRDPEITQALHDMAFIPFIGNLVPFLVQAVAIGVAVLMQDPDRPRLPRWLGFYNLWTAFLTLPGLLLIFFHGGAFAWNGLLVFWVVATVFGGWFLVMFTVLRARLRAEAA</sequence>
<feature type="transmembrane region" description="Helical" evidence="1">
    <location>
        <begin position="220"/>
        <end position="245"/>
    </location>
</feature>
<keyword evidence="3" id="KW-1185">Reference proteome</keyword>
<feature type="transmembrane region" description="Helical" evidence="1">
    <location>
        <begin position="115"/>
        <end position="139"/>
    </location>
</feature>
<comment type="caution">
    <text evidence="2">The sequence shown here is derived from an EMBL/GenBank/DDBJ whole genome shotgun (WGS) entry which is preliminary data.</text>
</comment>
<evidence type="ECO:0000256" key="1">
    <source>
        <dbReference type="SAM" id="Phobius"/>
    </source>
</evidence>
<evidence type="ECO:0000313" key="3">
    <source>
        <dbReference type="Proteomes" id="UP001595909"/>
    </source>
</evidence>
<feature type="transmembrane region" description="Helical" evidence="1">
    <location>
        <begin position="194"/>
        <end position="214"/>
    </location>
</feature>
<reference evidence="3" key="1">
    <citation type="journal article" date="2019" name="Int. J. Syst. Evol. Microbiol.">
        <title>The Global Catalogue of Microorganisms (GCM) 10K type strain sequencing project: providing services to taxonomists for standard genome sequencing and annotation.</title>
        <authorList>
            <consortium name="The Broad Institute Genomics Platform"/>
            <consortium name="The Broad Institute Genome Sequencing Center for Infectious Disease"/>
            <person name="Wu L."/>
            <person name="Ma J."/>
        </authorList>
    </citation>
    <scope>NUCLEOTIDE SEQUENCE [LARGE SCALE GENOMIC DNA]</scope>
    <source>
        <strain evidence="3">CCUG 50347</strain>
    </source>
</reference>
<protein>
    <recommendedName>
        <fullName evidence="4">DUF4386 family protein</fullName>
    </recommendedName>
</protein>
<feature type="transmembrane region" description="Helical" evidence="1">
    <location>
        <begin position="83"/>
        <end position="103"/>
    </location>
</feature>
<organism evidence="2 3">
    <name type="scientific">Actinomycetospora chibensis</name>
    <dbReference type="NCBI Taxonomy" id="663606"/>
    <lineage>
        <taxon>Bacteria</taxon>
        <taxon>Bacillati</taxon>
        <taxon>Actinomycetota</taxon>
        <taxon>Actinomycetes</taxon>
        <taxon>Pseudonocardiales</taxon>
        <taxon>Pseudonocardiaceae</taxon>
        <taxon>Actinomycetospora</taxon>
    </lineage>
</organism>
<proteinExistence type="predicted"/>
<feature type="transmembrane region" description="Helical" evidence="1">
    <location>
        <begin position="36"/>
        <end position="58"/>
    </location>
</feature>
<evidence type="ECO:0008006" key="4">
    <source>
        <dbReference type="Google" id="ProtNLM"/>
    </source>
</evidence>
<keyword evidence="1" id="KW-0472">Membrane</keyword>
<evidence type="ECO:0000313" key="2">
    <source>
        <dbReference type="EMBL" id="MFC4832087.1"/>
    </source>
</evidence>
<dbReference type="RefSeq" id="WP_274189786.1">
    <property type="nucleotide sequence ID" value="NZ_BAABHN010000013.1"/>
</dbReference>